<keyword evidence="1" id="KW-0472">Membrane</keyword>
<feature type="transmembrane region" description="Helical" evidence="1">
    <location>
        <begin position="16"/>
        <end position="39"/>
    </location>
</feature>
<proteinExistence type="predicted"/>
<name>A0A8S1VXS6_9CILI</name>
<dbReference type="Proteomes" id="UP000689195">
    <property type="component" value="Unassembled WGS sequence"/>
</dbReference>
<comment type="caution">
    <text evidence="2">The sequence shown here is derived from an EMBL/GenBank/DDBJ whole genome shotgun (WGS) entry which is preliminary data.</text>
</comment>
<reference evidence="2" key="1">
    <citation type="submission" date="2021-01" db="EMBL/GenBank/DDBJ databases">
        <authorList>
            <consortium name="Genoscope - CEA"/>
            <person name="William W."/>
        </authorList>
    </citation>
    <scope>NUCLEOTIDE SEQUENCE</scope>
</reference>
<organism evidence="2 3">
    <name type="scientific">Paramecium pentaurelia</name>
    <dbReference type="NCBI Taxonomy" id="43138"/>
    <lineage>
        <taxon>Eukaryota</taxon>
        <taxon>Sar</taxon>
        <taxon>Alveolata</taxon>
        <taxon>Ciliophora</taxon>
        <taxon>Intramacronucleata</taxon>
        <taxon>Oligohymenophorea</taxon>
        <taxon>Peniculida</taxon>
        <taxon>Parameciidae</taxon>
        <taxon>Paramecium</taxon>
    </lineage>
</organism>
<dbReference type="AlphaFoldDB" id="A0A8S1VXS6"/>
<evidence type="ECO:0008006" key="4">
    <source>
        <dbReference type="Google" id="ProtNLM"/>
    </source>
</evidence>
<keyword evidence="3" id="KW-1185">Reference proteome</keyword>
<evidence type="ECO:0000313" key="3">
    <source>
        <dbReference type="Proteomes" id="UP000689195"/>
    </source>
</evidence>
<gene>
    <name evidence="2" type="ORF">PPENT_87.1.T0740247</name>
</gene>
<evidence type="ECO:0000313" key="2">
    <source>
        <dbReference type="EMBL" id="CAD8180682.1"/>
    </source>
</evidence>
<dbReference type="EMBL" id="CAJJDO010000074">
    <property type="protein sequence ID" value="CAD8180682.1"/>
    <property type="molecule type" value="Genomic_DNA"/>
</dbReference>
<feature type="transmembrane region" description="Helical" evidence="1">
    <location>
        <begin position="142"/>
        <end position="168"/>
    </location>
</feature>
<sequence>MASSIDNFIDKSHFQFVLLIIENNVFILIFVVEICLWRFQEMTLYPTKGEYFEYPINLLLKKNVIYNDYEQLIYHQNLLYQMFKQQMLLMKQQIQTDMNLYQYHLIKLILQQQPKKMMQDYTNGKTQIFNSMDKQLRLKKNINAIISFFFRIQISFLIVMLKNIFIYYNQ</sequence>
<evidence type="ECO:0000256" key="1">
    <source>
        <dbReference type="SAM" id="Phobius"/>
    </source>
</evidence>
<keyword evidence="1" id="KW-1133">Transmembrane helix</keyword>
<keyword evidence="1" id="KW-0812">Transmembrane</keyword>
<protein>
    <recommendedName>
        <fullName evidence="4">Transmembrane protein</fullName>
    </recommendedName>
</protein>
<accession>A0A8S1VXS6</accession>